<evidence type="ECO:0000256" key="1">
    <source>
        <dbReference type="SAM" id="MobiDB-lite"/>
    </source>
</evidence>
<evidence type="ECO:0000313" key="2">
    <source>
        <dbReference type="EMBL" id="TQE00840.1"/>
    </source>
</evidence>
<accession>A0A540MR52</accession>
<dbReference type="EMBL" id="VIEB01000205">
    <property type="protein sequence ID" value="TQE00840.1"/>
    <property type="molecule type" value="Genomic_DNA"/>
</dbReference>
<dbReference type="AlphaFoldDB" id="A0A540MR52"/>
<comment type="caution">
    <text evidence="2">The sequence shown here is derived from an EMBL/GenBank/DDBJ whole genome shotgun (WGS) entry which is preliminary data.</text>
</comment>
<sequence>MNFVKLAALSSSSRTRRPRRVPSSAAVIRSRSQQRVQRHMNTFYSPAELGRRVGTPRTQSKDVVSSLVTRSACHVGLVVFRVNTLLDQ</sequence>
<evidence type="ECO:0000313" key="3">
    <source>
        <dbReference type="Proteomes" id="UP000315295"/>
    </source>
</evidence>
<dbReference type="Proteomes" id="UP000315295">
    <property type="component" value="Unassembled WGS sequence"/>
</dbReference>
<keyword evidence="3" id="KW-1185">Reference proteome</keyword>
<gene>
    <name evidence="2" type="ORF">C1H46_013550</name>
</gene>
<feature type="compositionally biased region" description="Low complexity" evidence="1">
    <location>
        <begin position="1"/>
        <end position="13"/>
    </location>
</feature>
<name>A0A540MR52_MALBA</name>
<reference evidence="2 3" key="1">
    <citation type="journal article" date="2019" name="G3 (Bethesda)">
        <title>Sequencing of a Wild Apple (Malus baccata) Genome Unravels the Differences Between Cultivated and Wild Apple Species Regarding Disease Resistance and Cold Tolerance.</title>
        <authorList>
            <person name="Chen X."/>
        </authorList>
    </citation>
    <scope>NUCLEOTIDE SEQUENCE [LARGE SCALE GENOMIC DNA]</scope>
    <source>
        <strain evidence="3">cv. Shandingzi</strain>
        <tissue evidence="2">Leaves</tissue>
    </source>
</reference>
<feature type="region of interest" description="Disordered" evidence="1">
    <location>
        <begin position="1"/>
        <end position="32"/>
    </location>
</feature>
<protein>
    <submittedName>
        <fullName evidence="2">Uncharacterized protein</fullName>
    </submittedName>
</protein>
<proteinExistence type="predicted"/>
<organism evidence="2 3">
    <name type="scientific">Malus baccata</name>
    <name type="common">Siberian crab apple</name>
    <name type="synonym">Pyrus baccata</name>
    <dbReference type="NCBI Taxonomy" id="106549"/>
    <lineage>
        <taxon>Eukaryota</taxon>
        <taxon>Viridiplantae</taxon>
        <taxon>Streptophyta</taxon>
        <taxon>Embryophyta</taxon>
        <taxon>Tracheophyta</taxon>
        <taxon>Spermatophyta</taxon>
        <taxon>Magnoliopsida</taxon>
        <taxon>eudicotyledons</taxon>
        <taxon>Gunneridae</taxon>
        <taxon>Pentapetalae</taxon>
        <taxon>rosids</taxon>
        <taxon>fabids</taxon>
        <taxon>Rosales</taxon>
        <taxon>Rosaceae</taxon>
        <taxon>Amygdaloideae</taxon>
        <taxon>Maleae</taxon>
        <taxon>Malus</taxon>
    </lineage>
</organism>
<feature type="compositionally biased region" description="Low complexity" evidence="1">
    <location>
        <begin position="21"/>
        <end position="32"/>
    </location>
</feature>